<organism evidence="6 7">
    <name type="scientific">Gottfriedia luciferensis</name>
    <dbReference type="NCBI Taxonomy" id="178774"/>
    <lineage>
        <taxon>Bacteria</taxon>
        <taxon>Bacillati</taxon>
        <taxon>Bacillota</taxon>
        <taxon>Bacilli</taxon>
        <taxon>Bacillales</taxon>
        <taxon>Bacillaceae</taxon>
        <taxon>Gottfriedia</taxon>
    </lineage>
</organism>
<dbReference type="Gene3D" id="3.40.50.1820">
    <property type="entry name" value="alpha/beta hydrolase"/>
    <property type="match status" value="1"/>
</dbReference>
<keyword evidence="4" id="KW-1133">Transmembrane helix</keyword>
<gene>
    <name evidence="6" type="ORF">BED47_12620</name>
</gene>
<dbReference type="PROSITE" id="PS01174">
    <property type="entry name" value="LIPASE_GDXG_SER"/>
    <property type="match status" value="1"/>
</dbReference>
<keyword evidence="7" id="KW-1185">Reference proteome</keyword>
<feature type="active site" evidence="3">
    <location>
        <position position="165"/>
    </location>
</feature>
<dbReference type="InterPro" id="IPR033140">
    <property type="entry name" value="Lipase_GDXG_put_SER_AS"/>
</dbReference>
<dbReference type="Proteomes" id="UP000094580">
    <property type="component" value="Unassembled WGS sequence"/>
</dbReference>
<dbReference type="InterPro" id="IPR050300">
    <property type="entry name" value="GDXG_lipolytic_enzyme"/>
</dbReference>
<reference evidence="6 7" key="1">
    <citation type="submission" date="2016-07" db="EMBL/GenBank/DDBJ databases">
        <authorList>
            <person name="Townsley L."/>
            <person name="Shank E.A."/>
        </authorList>
    </citation>
    <scope>NUCLEOTIDE SEQUENCE [LARGE SCALE GENOMIC DNA]</scope>
    <source>
        <strain evidence="6 7">CH01</strain>
    </source>
</reference>
<evidence type="ECO:0000256" key="1">
    <source>
        <dbReference type="ARBA" id="ARBA00010515"/>
    </source>
</evidence>
<evidence type="ECO:0000256" key="4">
    <source>
        <dbReference type="SAM" id="Phobius"/>
    </source>
</evidence>
<keyword evidence="2 6" id="KW-0378">Hydrolase</keyword>
<evidence type="ECO:0000313" key="6">
    <source>
        <dbReference type="EMBL" id="ODG90174.1"/>
    </source>
</evidence>
<keyword evidence="4" id="KW-0812">Transmembrane</keyword>
<dbReference type="EMBL" id="MDKC01000035">
    <property type="protein sequence ID" value="ODG90174.1"/>
    <property type="molecule type" value="Genomic_DNA"/>
</dbReference>
<dbReference type="SUPFAM" id="SSF53474">
    <property type="entry name" value="alpha/beta-Hydrolases"/>
    <property type="match status" value="1"/>
</dbReference>
<comment type="caution">
    <text evidence="6">The sequence shown here is derived from an EMBL/GenBank/DDBJ whole genome shotgun (WGS) entry which is preliminary data.</text>
</comment>
<dbReference type="InterPro" id="IPR029058">
    <property type="entry name" value="AB_hydrolase_fold"/>
</dbReference>
<dbReference type="Pfam" id="PF20434">
    <property type="entry name" value="BD-FAE"/>
    <property type="match status" value="1"/>
</dbReference>
<dbReference type="GO" id="GO:0016787">
    <property type="term" value="F:hydrolase activity"/>
    <property type="evidence" value="ECO:0007669"/>
    <property type="project" value="UniProtKB-KW"/>
</dbReference>
<accession>A0ABX2ZNV8</accession>
<protein>
    <submittedName>
        <fullName evidence="6">Alpha/beta hydrolase</fullName>
    </submittedName>
</protein>
<feature type="transmembrane region" description="Helical" evidence="4">
    <location>
        <begin position="7"/>
        <end position="25"/>
    </location>
</feature>
<proteinExistence type="inferred from homology"/>
<comment type="similarity">
    <text evidence="1">Belongs to the 'GDXG' lipolytic enzyme family.</text>
</comment>
<keyword evidence="4" id="KW-0472">Membrane</keyword>
<feature type="domain" description="BD-FAE-like" evidence="5">
    <location>
        <begin position="79"/>
        <end position="268"/>
    </location>
</feature>
<evidence type="ECO:0000313" key="7">
    <source>
        <dbReference type="Proteomes" id="UP000094580"/>
    </source>
</evidence>
<dbReference type="InterPro" id="IPR049492">
    <property type="entry name" value="BD-FAE-like_dom"/>
</dbReference>
<name>A0ABX2ZNV8_9BACI</name>
<evidence type="ECO:0000259" key="5">
    <source>
        <dbReference type="Pfam" id="PF20434"/>
    </source>
</evidence>
<dbReference type="PANTHER" id="PTHR48081">
    <property type="entry name" value="AB HYDROLASE SUPERFAMILY PROTEIN C4A8.06C"/>
    <property type="match status" value="1"/>
</dbReference>
<dbReference type="PANTHER" id="PTHR48081:SF6">
    <property type="entry name" value="PEPTIDASE S9 PROLYL OLIGOPEPTIDASE CATALYTIC DOMAIN-CONTAINING PROTEIN"/>
    <property type="match status" value="1"/>
</dbReference>
<dbReference type="RefSeq" id="WP_069035067.1">
    <property type="nucleotide sequence ID" value="NZ_MDKC01000035.1"/>
</dbReference>
<sequence length="334" mass="37533">MKRTFKIIGICLLILIIISVGSIFLSPRPVTWFLKKSFAGGIEVEAADYGIAKQKTSMDTDIEYSTKYKSSTFDLIKYKGDLKYVPTIFWIHGGAFVAGDKNDVRKYATYIASHGYNVVNINYPLAPSVAYPIPLQQIDQAYRFIKKNAGKYGLDLNNIYIAGDSAGAQLTAQFVSIQMNKNYSNTAKIGQSIDPNTIRGAILLCGPYDLKEVQTHASSTLMKFVFKRVGWAYFGKYNWEDEKMTKESSLLRNVPERFVSTFITDGNTGSFESQGKKFATLLEKRTGVKQVFYSKSEGKLGHEYQFQMNTKAAQNTFNELLNFLNGTKVSQIQP</sequence>
<evidence type="ECO:0000256" key="2">
    <source>
        <dbReference type="ARBA" id="ARBA00022801"/>
    </source>
</evidence>
<evidence type="ECO:0000256" key="3">
    <source>
        <dbReference type="PROSITE-ProRule" id="PRU10038"/>
    </source>
</evidence>